<feature type="domain" description="Pericentrin/AKAP-450 centrosomal targeting" evidence="8">
    <location>
        <begin position="4171"/>
        <end position="4245"/>
    </location>
</feature>
<feature type="compositionally biased region" description="Basic and acidic residues" evidence="7">
    <location>
        <begin position="25"/>
        <end position="42"/>
    </location>
</feature>
<dbReference type="GO" id="GO:0005813">
    <property type="term" value="C:centrosome"/>
    <property type="evidence" value="ECO:0007669"/>
    <property type="project" value="UniProtKB-SubCell"/>
</dbReference>
<feature type="coiled-coil region" evidence="6">
    <location>
        <begin position="842"/>
        <end position="961"/>
    </location>
</feature>
<dbReference type="PANTHER" id="PTHR44981">
    <property type="entry name" value="PERICENTRIN-LIKE PROTEIN, ISOFORM F"/>
    <property type="match status" value="1"/>
</dbReference>
<evidence type="ECO:0000256" key="2">
    <source>
        <dbReference type="ARBA" id="ARBA00022490"/>
    </source>
</evidence>
<evidence type="ECO:0000256" key="3">
    <source>
        <dbReference type="ARBA" id="ARBA00022553"/>
    </source>
</evidence>
<keyword evidence="9" id="KW-1185">Reference proteome</keyword>
<feature type="coiled-coil region" evidence="6">
    <location>
        <begin position="2575"/>
        <end position="2637"/>
    </location>
</feature>
<keyword evidence="3" id="KW-0597">Phosphoprotein</keyword>
<dbReference type="Pfam" id="PF10495">
    <property type="entry name" value="PACT_coil_coil"/>
    <property type="match status" value="1"/>
</dbReference>
<feature type="region of interest" description="Disordered" evidence="7">
    <location>
        <begin position="3948"/>
        <end position="3967"/>
    </location>
</feature>
<feature type="compositionally biased region" description="Polar residues" evidence="7">
    <location>
        <begin position="3948"/>
        <end position="3958"/>
    </location>
</feature>
<sequence length="4349" mass="498354">MEDQDPVAKVGVGKAGSNVQQKHGIRLEKSNTGKRTETKRVSNDTMETMYPSSSSYTTAEEGPTSNHNHIQISNGIQSASKAVSMDEKYSVTELCSRISHLEDLLAGKEAALIAVTQELDAIKEMSCIDASIGPLASGFDVDFKASIAEYNRKLQEHAAALCQRDEMIQKLAMSLKQSVRDREELKNEAGRLTEQVHTLQSQLHAVGQQVQQPQSKLLEALQEKDALLLKKSTELTQCKAQSSKEVQFLMSSLEALQQRAARSASAPPPAIPNKDELSIKLSKELKDLSERYETDKTQLTGQLVEARRIESLLRSQLTAAQNECEKLNLDISSLKLAHDTQLSAHEGAYFSQSAHEEQLNQKRDDREKRIIELENEVESLQLLLNEKSLECARQGDKIERLQAQALDYTAEITTYHQTLEQYKKQIDERQMKCSEDLARKDANHRAEIALLNGRISELQEAHSRQLHSMHQDLNRMKQKQMEELATMQLSHENEVNTSKRDAERFRTELREKNSLLVLQEQQLSEEKKWSRSYSQKVEELGEQLNREEHNNEKYRGKVESLEQQLQEIDQACTLYQPQIEMLHQQLKDERQKCTNLMKQLEDVQKQLKVEQERCKAYSASVDTANTNIRDLERKNAEIKSQASKLDQNAKQRIVMEEQKNATLEVEIVKLREFLKGEQNRNTSYQSEFEALNQKIKNYTALDENYKEVLLSLENERAVASRYLCEIDALHQQLEDQNLKFTSDKEKLELQIQANQTSLDQSEKKTEDLKRQLLALQQSHLEEKWDLEKQVNDLLQSAEQCKCLKKHTESLNEIVTHSLDAESQAKEHPKVSYEQLCALEEKLKLLSDANTHLTEERERSEMELNEVKELYATSKENFDKMSNDLKTELARKETDIVKLQAQHNETLLQRKVANEQLNELVSVKAQLERELISVKENYSKEVSTLSCRVLELENKLKATNENVGENTIKCLVKKCHADISFLRSLCASNKREQDTSWVDKATNSMQLLKGDFNCDSVEITGLMALDNLLDHCERYSSEQRMGICPSESPVEQLYKSLLTVEKLKIELNRQKTQIDNLKRECNHLPSSNVDSNLSQAGSQHPSKKVSKIVSCWVEQCRDLEKINEQLKCDVCELQVKLKEAETKMSVSEQIAKKTSISVSGDKCSCEIKYQEERNLLNNSIEALQNELHDKELSYEEKMKSIIEKSKDPNQSSKGLSNLINEFSSKGKEIIRLQNELKKSQRHCQVLLCEKRHLEGQVEKTLFALDESWQTCKSLEADLYKVLKDKSIFQSRLMRLETLNKNVNKKEVSSNEMVWQLIEELSAAAAHDQRPTEVLQDNNQRVTAIEKIESLKKIINKMNSDCESLLVNLQKKNDKAAALSYLQSEALGLRRVQAALLEIEQTILNRCGPAIQLHVDLLKQQLQEKQVNYQDMCETHYSLEAEMREMEECFQQKEERLQGELSKHKATAKYWQMKAQSSDAQLSTLRLIEQSHHESFSEILVEVDSMYTQALSILNEEVERTAAIREAKVRAEMSEKFASAEKKYMQRFDDLSKQIKSESNVKALQLCHEQEIEAVLAKCEYVRYKDIHKLQETSCSFLKHPLLTKIDASASELSYLLMKHNLSLQYKLCLERVSSSLQGELEKEFTYLEEKIGSSSTNDCPDLSSTAPILYDETCLSSLEQLVLKCNEMSEKLLEMQTEGLQSLLSTFKEHHEVIVGKFRSMTNELNSLCDIKNIQEELAKVKEEHQLALESLCASHKAEVCRLRVLSEQNDIDSSETNETALNVLRRELEEKHKKQMEELRTYFEQKCADFEKHYSEEVFSQHSRKLSDCSSASESELVSEMYYAGPGSSSCTGAATTPHFCDMLGECSFKELEENTRAVDLEKLFVDNREQIETMRLALESRHQGELEAQKELYEAKVEELLQNMNESHSLELKLQSKRLNEMQDLEKSLTIKLSAAEKEILLLKEQISSFGKPEVLEQLDVKISEPQKDVHRTLHELEAELQSMSNTLKRKESESSAQIASLKIKLRQNLEVTSKLEKDMSNLRSKYDSEAQSLSAVINDKIKTIEELNLKIHELSSKLLESDSLRKQFESELKSTCTQMQNDFDSILREKNEEYNSKVNRLQSELEKKHLADIQKEALENEHILTEKVNNLVEEKKRLLEAEYSEYLEFVKKCADDTKMKLIQHHEEEKRQLCENHKKEIIELSKSQQTNHISESKIAASQSSLQVTLCNEGLIKESALSNCLQELLKLSSEMPLNQQQHLEKIILKLCREEVIHQQKLHQELESRLESVQKDCERRFHLQLEEARADIVKALEQQIQQLLDDSTDTMDKPVELQQLEKKFAHKYQQKLTDMQNEYEAKVSVLLSKHAAQLSAARNKNQKNNGITSEDLENLYKERDCLRNVAATLRDVVAELVRYFLSWEDDFNNTLMDELAKLESVKDNDILSITNQDDSIILEQSHNVSERDSTASDDEIPVIVATPAKGREPSSFVKRVHFAPDVSGILSLLDDGSLLDGVGLNCSIRDASLNFQEELDRCLARLRSDSAALYALSKPALSSVVPKQQCVPLPSEDEATEKLSEKLSEALHRAEQLQRENEGLQSQIYTLQEEHKMSVDELEAIRERLTNFEQEARHQAELVAEGYGEGERSITCDVPSSPRATTVGELQSKARALLLGESNVEEGSGVVSPNTSQLLPHVVEELCRDWERLAEDSKHKQEDLQQQVEAADKQLRASRTFMDEQAAEREQERDEFVQEITRLQELLRDKDRDRTSHQHMNHESTDLSCMHLKHLGLSTSVSVETLENQLKETQLTLQEAREKLEKLQAEHKQAVEKIWTLRDIISDLEVQVASKAEEAASVSAQNAALQQMVEQQGRTQLELAQEMEEIQLCSNNGKLAEQISQLEEQLKKHQMLADQLGDPNVIEHMKNQLRDLGMSLELHTRELECANASNALPASPCLSSPSEDVSIRETLWAMRCANENKDGSHSADPCLALPLYEVSVVMEQWQKHARADDAILKKIREIDVHVDDMHAEKDALVSRLQEQMQLSSSLQSKLDEYRCKSDVKLSQATTEMQSQIEDLRVEIHNYDETLESREKQIENLRMSLLRAENELRTRDAEIRKSAEAERNIAAQLQLQVSKLSADKNKLEAMLSEKNAMHVSLPALVESMLVDKNDDIDRLERQVQHLSKQMELSSHYVATPSTTLEFEYSESEKVRAHVELSPVLHLRRSVNLSPINESVCRQSDVHPDEISVPFGAQQMSLENNNPEIEVSLKPIPIEEEMIHSQQNPSNESISEILSSSADTFNTSSLSSCEKRVATLEEELEEKNKLIANYEQQIQENAAILSEMEQKCKGLEDCEKKLLDMVNLEKELSTVKTELAKTRLELSDKIQQSDVQSTQKPTELEAKESEIQRLKDEVGATQTILANLQRKVQEAKQIARSPNRSSPEKNQALQAVQNELETAKQEIVELKDLCTSIRSEVEGEFLQKQAQFEIVLNREQQAKKSLLETLDKMQKEKNELEQETNKTILIKLEKELKETKDKLTEIYEDNAKLQTELSQVNMECVTLKQQLSTPIREATSLAHKLESEKKFSDTLKEELLLFKTKASSLDEECQSLKEQTKVLQEMLDSGKKNSQITSENEILLKDISHLKTEIESLLQELKGYKDIIDELSHRNAVLTEENTDVGKELSDMKQIIIDLRGEKTSRDETQRELQSKLHELNELKIQKDKYMKELFSLRQGLNNIHSDTNDLSGLTSEDHAILHNLQKLLFTRKHRGEGDGPWNRLSFTETDIHEIQPANSPESELLDDLTDLVQHEVDVSVQLDQSLLQTINPHKKEEVSVAEKMEKQADQAVFGRSQDAREIQSQKVRETEAQDKISQLEKELYHMQSSVNLLHAKLEAERAQYCTLQQQDCVLIEQMRVKLSEALDGQARLQMQLQSEKSKQHCLFKDTNQVSNQSSKPLSDKNSDELQEQLNAAKSELARLQLEKDASERQIKRLLEAEIQWSRRRALTEEKHRRRIDQLQSLHAETQQECLMLRQELSALNQKLQVAQEESAKDLDAQLKNHTPFVERLKNMNAFLEEHIEENVRMANEMEKLIDEHRKLRSRIAQLEGQLADKRSNESFEAANARFAAERAGWEAEQKALLHALNEAKQKQLLLPDSDVEERVSHLFGRYLRMQSYRKALVWQKRYLLSVISGLNESKTLAASHLTSFGGKAKEKTSTSRQKFRSAVLVIIALQRMRFMVERWLRGKRIGCGVVVQQTLSQYTFTSGKQPTFAGTRVPTDEMRSGLSQSPPTLERPRQSRSQPSEHPQLPRFSMTNRGYGSSTLSECVTNFHLVQQRFDALLSNPPK</sequence>
<evidence type="ECO:0000256" key="4">
    <source>
        <dbReference type="ARBA" id="ARBA00023054"/>
    </source>
</evidence>
<dbReference type="InterPro" id="IPR019528">
    <property type="entry name" value="PACT_domain"/>
</dbReference>
<feature type="coiled-coil region" evidence="6">
    <location>
        <begin position="2798"/>
        <end position="2832"/>
    </location>
</feature>
<keyword evidence="4 6" id="KW-0175">Coiled coil</keyword>
<dbReference type="GO" id="GO:0060090">
    <property type="term" value="F:molecular adaptor activity"/>
    <property type="evidence" value="ECO:0007669"/>
    <property type="project" value="InterPro"/>
</dbReference>
<feature type="coiled-coil region" evidence="6">
    <location>
        <begin position="4077"/>
        <end position="4118"/>
    </location>
</feature>
<feature type="compositionally biased region" description="Polar residues" evidence="7">
    <location>
        <begin position="43"/>
        <end position="70"/>
    </location>
</feature>
<evidence type="ECO:0000313" key="10">
    <source>
        <dbReference type="RefSeq" id="XP_034256838.1"/>
    </source>
</evidence>
<keyword evidence="2" id="KW-0963">Cytoplasm</keyword>
<feature type="coiled-coil region" evidence="6">
    <location>
        <begin position="2106"/>
        <end position="2143"/>
    </location>
</feature>
<feature type="region of interest" description="Disordered" evidence="7">
    <location>
        <begin position="4272"/>
        <end position="4318"/>
    </location>
</feature>
<dbReference type="GO" id="GO:0005737">
    <property type="term" value="C:cytoplasm"/>
    <property type="evidence" value="ECO:0007669"/>
    <property type="project" value="UniProtKB-ARBA"/>
</dbReference>
<feature type="coiled-coil region" evidence="6">
    <location>
        <begin position="168"/>
        <end position="202"/>
    </location>
</feature>
<reference evidence="10" key="1">
    <citation type="submission" date="2025-08" db="UniProtKB">
        <authorList>
            <consortium name="RefSeq"/>
        </authorList>
    </citation>
    <scope>IDENTIFICATION</scope>
    <source>
        <tissue evidence="10">Total insect</tissue>
    </source>
</reference>
<dbReference type="OrthoDB" id="8197950at2759"/>
<evidence type="ECO:0000259" key="8">
    <source>
        <dbReference type="Pfam" id="PF10495"/>
    </source>
</evidence>
<feature type="coiled-coil region" evidence="6">
    <location>
        <begin position="674"/>
        <end position="701"/>
    </location>
</feature>
<dbReference type="Proteomes" id="UP000515158">
    <property type="component" value="Unplaced"/>
</dbReference>
<proteinExistence type="predicted"/>
<keyword evidence="5" id="KW-0206">Cytoskeleton</keyword>
<feature type="coiled-coil region" evidence="6">
    <location>
        <begin position="3307"/>
        <end position="3567"/>
    </location>
</feature>
<feature type="coiled-coil region" evidence="6">
    <location>
        <begin position="1904"/>
        <end position="2015"/>
    </location>
</feature>
<organism evidence="10">
    <name type="scientific">Thrips palmi</name>
    <name type="common">Melon thrips</name>
    <dbReference type="NCBI Taxonomy" id="161013"/>
    <lineage>
        <taxon>Eukaryota</taxon>
        <taxon>Metazoa</taxon>
        <taxon>Ecdysozoa</taxon>
        <taxon>Arthropoda</taxon>
        <taxon>Hexapoda</taxon>
        <taxon>Insecta</taxon>
        <taxon>Pterygota</taxon>
        <taxon>Neoptera</taxon>
        <taxon>Paraneoptera</taxon>
        <taxon>Thysanoptera</taxon>
        <taxon>Terebrantia</taxon>
        <taxon>Thripoidea</taxon>
        <taxon>Thripidae</taxon>
        <taxon>Thrips</taxon>
    </lineage>
</organism>
<evidence type="ECO:0000256" key="6">
    <source>
        <dbReference type="SAM" id="Coils"/>
    </source>
</evidence>
<comment type="subcellular location">
    <subcellularLocation>
        <location evidence="1">Cytoplasm</location>
        <location evidence="1">Cytoskeleton</location>
        <location evidence="1">Microtubule organizing center</location>
        <location evidence="1">Centrosome</location>
    </subcellularLocation>
</comment>
<protein>
    <submittedName>
        <fullName evidence="10">Pericentrin isoform X1</fullName>
    </submittedName>
</protein>
<gene>
    <name evidence="10" type="primary">LOC117654354</name>
</gene>
<feature type="coiled-coil region" evidence="6">
    <location>
        <begin position="3603"/>
        <end position="3678"/>
    </location>
</feature>
<evidence type="ECO:0000256" key="5">
    <source>
        <dbReference type="ARBA" id="ARBA00023212"/>
    </source>
</evidence>
<dbReference type="GO" id="GO:0007165">
    <property type="term" value="P:signal transduction"/>
    <property type="evidence" value="ECO:0007669"/>
    <property type="project" value="InterPro"/>
</dbReference>
<feature type="coiled-coil region" evidence="6">
    <location>
        <begin position="530"/>
        <end position="648"/>
    </location>
</feature>
<feature type="coiled-coil region" evidence="6">
    <location>
        <begin position="730"/>
        <end position="778"/>
    </location>
</feature>
<feature type="region of interest" description="Disordered" evidence="7">
    <location>
        <begin position="1"/>
        <end position="70"/>
    </location>
</feature>
<dbReference type="KEGG" id="tpal:117654354"/>
<dbReference type="PANTHER" id="PTHR44981:SF2">
    <property type="entry name" value="PERICENTRIN-LIKE PROTEIN, ISOFORM F"/>
    <property type="match status" value="1"/>
</dbReference>
<dbReference type="RefSeq" id="XP_034256838.1">
    <property type="nucleotide sequence ID" value="XM_034400947.1"/>
</dbReference>
<dbReference type="InterPro" id="IPR028745">
    <property type="entry name" value="AKAP9/Pericentrin"/>
</dbReference>
<feature type="coiled-coil region" evidence="6">
    <location>
        <begin position="3075"/>
        <end position="3187"/>
    </location>
</feature>
<feature type="coiled-coil region" evidence="6">
    <location>
        <begin position="317"/>
        <end position="404"/>
    </location>
</feature>
<evidence type="ECO:0000256" key="1">
    <source>
        <dbReference type="ARBA" id="ARBA00004300"/>
    </source>
</evidence>
<dbReference type="InParanoid" id="A0A6P9AEU5"/>
<evidence type="ECO:0000256" key="7">
    <source>
        <dbReference type="SAM" id="MobiDB-lite"/>
    </source>
</evidence>
<name>A0A6P9AEU5_THRPL</name>
<evidence type="ECO:0000313" key="9">
    <source>
        <dbReference type="Proteomes" id="UP000515158"/>
    </source>
</evidence>
<feature type="coiled-coil region" evidence="6">
    <location>
        <begin position="1165"/>
        <end position="1199"/>
    </location>
</feature>
<feature type="coiled-coil region" evidence="6">
    <location>
        <begin position="2702"/>
        <end position="2768"/>
    </location>
</feature>
<accession>A0A6P9AEU5</accession>
<dbReference type="GeneID" id="117654354"/>
<feature type="coiled-coil region" evidence="6">
    <location>
        <begin position="3703"/>
        <end position="3730"/>
    </location>
</feature>